<dbReference type="Proteomes" id="UP000241769">
    <property type="component" value="Unassembled WGS sequence"/>
</dbReference>
<organism evidence="1 2">
    <name type="scientific">Planoprotostelium fungivorum</name>
    <dbReference type="NCBI Taxonomy" id="1890364"/>
    <lineage>
        <taxon>Eukaryota</taxon>
        <taxon>Amoebozoa</taxon>
        <taxon>Evosea</taxon>
        <taxon>Variosea</taxon>
        <taxon>Cavosteliida</taxon>
        <taxon>Cavosteliaceae</taxon>
        <taxon>Planoprotostelium</taxon>
    </lineage>
</organism>
<dbReference type="AlphaFoldDB" id="A0A2P6MUB1"/>
<proteinExistence type="predicted"/>
<gene>
    <name evidence="1" type="ORF">PROFUN_15841</name>
</gene>
<reference evidence="1 2" key="1">
    <citation type="journal article" date="2018" name="Genome Biol. Evol.">
        <title>Multiple Roots of Fruiting Body Formation in Amoebozoa.</title>
        <authorList>
            <person name="Hillmann F."/>
            <person name="Forbes G."/>
            <person name="Novohradska S."/>
            <person name="Ferling I."/>
            <person name="Riege K."/>
            <person name="Groth M."/>
            <person name="Westermann M."/>
            <person name="Marz M."/>
            <person name="Spaller T."/>
            <person name="Winckler T."/>
            <person name="Schaap P."/>
            <person name="Glockner G."/>
        </authorList>
    </citation>
    <scope>NUCLEOTIDE SEQUENCE [LARGE SCALE GENOMIC DNA]</scope>
    <source>
        <strain evidence="1 2">Jena</strain>
    </source>
</reference>
<evidence type="ECO:0000313" key="1">
    <source>
        <dbReference type="EMBL" id="PRP75283.1"/>
    </source>
</evidence>
<accession>A0A2P6MUB1</accession>
<sequence>SSWDHYARAAERDGDNITVWATWAESAFFWHDQRTVNRCKRKLAQQQRATLQDMMTQIYYNKAVLECSAMYKIDISMYLQQLRDAIEAQQARRSEIEPKVVDACQWTKSDGLDTQTNQCISLMMYIESGERTSDMAKKAISTSLENACINNQLDAVEGLTFMVLTMSVELYCITQVDMAAQRQ</sequence>
<evidence type="ECO:0000313" key="2">
    <source>
        <dbReference type="Proteomes" id="UP000241769"/>
    </source>
</evidence>
<comment type="caution">
    <text evidence="1">The sequence shown here is derived from an EMBL/GenBank/DDBJ whole genome shotgun (WGS) entry which is preliminary data.</text>
</comment>
<protein>
    <submittedName>
        <fullName evidence="1">Uncharacterized protein</fullName>
    </submittedName>
</protein>
<name>A0A2P6MUB1_9EUKA</name>
<keyword evidence="2" id="KW-1185">Reference proteome</keyword>
<feature type="non-terminal residue" evidence="1">
    <location>
        <position position="1"/>
    </location>
</feature>
<dbReference type="InParanoid" id="A0A2P6MUB1"/>
<dbReference type="EMBL" id="MDYQ01000397">
    <property type="protein sequence ID" value="PRP75283.1"/>
    <property type="molecule type" value="Genomic_DNA"/>
</dbReference>